<evidence type="ECO:0000256" key="2">
    <source>
        <dbReference type="ARBA" id="ARBA00022448"/>
    </source>
</evidence>
<feature type="domain" description="Major facilitator superfamily (MFS) profile" evidence="8">
    <location>
        <begin position="8"/>
        <end position="396"/>
    </location>
</feature>
<sequence length="414" mass="44432">MDKKYKKMLTAFAAVPFLMVLGNSMLIPEFPKIKSALDINQFQVGLLITLFSASAGVAIPFLGYLSDRIGRKKIIIPSLLLYGLGGLIAGLAAAFLDENAYKVILVSRVIQGIGGAGTAPIVMALVGDIFTSNQRSEALGIIESANGLGKILSPILGATIALVSWSALFFSYAFLSIPIAASIWFLVEEPSDNIQKQSIGEYLNNIKQIFKKRGVSLSLSLLGGMIVLFLLFGVLSYLSDILETRYDIKGLTKGLVIAIPITFMSTTSYLTGLYLKKKGRYFKHALALGLIINAIILSLLPFIRNIYLYMGTISILGIGSGLILPTVNTLVTSSAPSEQRGGITSLYGSVRFIGVAFGPPTFSLLNRISEKAMFFGGASIGVLGSILIFMFLDESKIITDDNSDSDSDNSSSKN</sequence>
<dbReference type="OrthoDB" id="9803985at2"/>
<gene>
    <name evidence="9" type="ORF">SAMN02745118_02085</name>
</gene>
<proteinExistence type="predicted"/>
<dbReference type="InterPro" id="IPR050189">
    <property type="entry name" value="MFS_Efflux_Transporters"/>
</dbReference>
<dbReference type="Pfam" id="PF07690">
    <property type="entry name" value="MFS_1"/>
    <property type="match status" value="1"/>
</dbReference>
<keyword evidence="5 7" id="KW-1133">Transmembrane helix</keyword>
<dbReference type="InterPro" id="IPR011701">
    <property type="entry name" value="MFS"/>
</dbReference>
<feature type="transmembrane region" description="Helical" evidence="7">
    <location>
        <begin position="74"/>
        <end position="96"/>
    </location>
</feature>
<evidence type="ECO:0000256" key="3">
    <source>
        <dbReference type="ARBA" id="ARBA00022475"/>
    </source>
</evidence>
<organism evidence="9 10">
    <name type="scientific">Selenihalanaerobacter shriftii</name>
    <dbReference type="NCBI Taxonomy" id="142842"/>
    <lineage>
        <taxon>Bacteria</taxon>
        <taxon>Bacillati</taxon>
        <taxon>Bacillota</taxon>
        <taxon>Clostridia</taxon>
        <taxon>Halanaerobiales</taxon>
        <taxon>Halobacteroidaceae</taxon>
        <taxon>Selenihalanaerobacter</taxon>
    </lineage>
</organism>
<dbReference type="GO" id="GO:0022857">
    <property type="term" value="F:transmembrane transporter activity"/>
    <property type="evidence" value="ECO:0007669"/>
    <property type="project" value="InterPro"/>
</dbReference>
<feature type="transmembrane region" description="Helical" evidence="7">
    <location>
        <begin position="108"/>
        <end position="126"/>
    </location>
</feature>
<dbReference type="PROSITE" id="PS50850">
    <property type="entry name" value="MFS"/>
    <property type="match status" value="1"/>
</dbReference>
<protein>
    <submittedName>
        <fullName evidence="9">MFS transporter, ACDE family, multidrug resistance protein</fullName>
    </submittedName>
</protein>
<dbReference type="PANTHER" id="PTHR43124:SF3">
    <property type="entry name" value="CHLORAMPHENICOL EFFLUX PUMP RV0191"/>
    <property type="match status" value="1"/>
</dbReference>
<dbReference type="InterPro" id="IPR020846">
    <property type="entry name" value="MFS_dom"/>
</dbReference>
<evidence type="ECO:0000256" key="7">
    <source>
        <dbReference type="SAM" id="Phobius"/>
    </source>
</evidence>
<comment type="subcellular location">
    <subcellularLocation>
        <location evidence="1">Cell membrane</location>
        <topology evidence="1">Multi-pass membrane protein</topology>
    </subcellularLocation>
</comment>
<evidence type="ECO:0000259" key="8">
    <source>
        <dbReference type="PROSITE" id="PS50850"/>
    </source>
</evidence>
<keyword evidence="3" id="KW-1003">Cell membrane</keyword>
<feature type="transmembrane region" description="Helical" evidence="7">
    <location>
        <begin position="255"/>
        <end position="275"/>
    </location>
</feature>
<feature type="transmembrane region" description="Helical" evidence="7">
    <location>
        <begin position="306"/>
        <end position="331"/>
    </location>
</feature>
<keyword evidence="10" id="KW-1185">Reference proteome</keyword>
<keyword evidence="6 7" id="KW-0472">Membrane</keyword>
<dbReference type="InterPro" id="IPR005829">
    <property type="entry name" value="Sugar_transporter_CS"/>
</dbReference>
<dbReference type="AlphaFoldDB" id="A0A1T4P989"/>
<dbReference type="SUPFAM" id="SSF103473">
    <property type="entry name" value="MFS general substrate transporter"/>
    <property type="match status" value="1"/>
</dbReference>
<dbReference type="STRING" id="142842.SAMN02745118_02085"/>
<feature type="transmembrane region" description="Helical" evidence="7">
    <location>
        <begin position="215"/>
        <end position="235"/>
    </location>
</feature>
<dbReference type="PROSITE" id="PS00216">
    <property type="entry name" value="SUGAR_TRANSPORT_1"/>
    <property type="match status" value="1"/>
</dbReference>
<dbReference type="CDD" id="cd17474">
    <property type="entry name" value="MFS_YfmO_like"/>
    <property type="match status" value="1"/>
</dbReference>
<keyword evidence="4 7" id="KW-0812">Transmembrane</keyword>
<dbReference type="EMBL" id="FUWM01000018">
    <property type="protein sequence ID" value="SJZ88140.1"/>
    <property type="molecule type" value="Genomic_DNA"/>
</dbReference>
<feature type="transmembrane region" description="Helical" evidence="7">
    <location>
        <begin position="42"/>
        <end position="62"/>
    </location>
</feature>
<dbReference type="InterPro" id="IPR036259">
    <property type="entry name" value="MFS_trans_sf"/>
</dbReference>
<evidence type="ECO:0000256" key="5">
    <source>
        <dbReference type="ARBA" id="ARBA00022989"/>
    </source>
</evidence>
<dbReference type="Proteomes" id="UP000190625">
    <property type="component" value="Unassembled WGS sequence"/>
</dbReference>
<evidence type="ECO:0000256" key="6">
    <source>
        <dbReference type="ARBA" id="ARBA00023136"/>
    </source>
</evidence>
<dbReference type="RefSeq" id="WP_078810518.1">
    <property type="nucleotide sequence ID" value="NZ_FUWM01000018.1"/>
</dbReference>
<accession>A0A1T4P989</accession>
<keyword evidence="2" id="KW-0813">Transport</keyword>
<feature type="transmembrane region" description="Helical" evidence="7">
    <location>
        <begin position="343"/>
        <end position="362"/>
    </location>
</feature>
<feature type="transmembrane region" description="Helical" evidence="7">
    <location>
        <begin position="282"/>
        <end position="300"/>
    </location>
</feature>
<evidence type="ECO:0000313" key="10">
    <source>
        <dbReference type="Proteomes" id="UP000190625"/>
    </source>
</evidence>
<evidence type="ECO:0000256" key="1">
    <source>
        <dbReference type="ARBA" id="ARBA00004651"/>
    </source>
</evidence>
<dbReference type="PRINTS" id="PR01036">
    <property type="entry name" value="TCRTETB"/>
</dbReference>
<feature type="transmembrane region" description="Helical" evidence="7">
    <location>
        <begin position="169"/>
        <end position="187"/>
    </location>
</feature>
<dbReference type="PANTHER" id="PTHR43124">
    <property type="entry name" value="PURINE EFFLUX PUMP PBUE"/>
    <property type="match status" value="1"/>
</dbReference>
<dbReference type="GO" id="GO:0005886">
    <property type="term" value="C:plasma membrane"/>
    <property type="evidence" value="ECO:0007669"/>
    <property type="project" value="UniProtKB-SubCell"/>
</dbReference>
<reference evidence="10" key="1">
    <citation type="submission" date="2017-02" db="EMBL/GenBank/DDBJ databases">
        <authorList>
            <person name="Varghese N."/>
            <person name="Submissions S."/>
        </authorList>
    </citation>
    <scope>NUCLEOTIDE SEQUENCE [LARGE SCALE GENOMIC DNA]</scope>
    <source>
        <strain evidence="10">ATCC BAA-73</strain>
    </source>
</reference>
<feature type="transmembrane region" description="Helical" evidence="7">
    <location>
        <begin position="138"/>
        <end position="163"/>
    </location>
</feature>
<dbReference type="Gene3D" id="1.20.1250.20">
    <property type="entry name" value="MFS general substrate transporter like domains"/>
    <property type="match status" value="1"/>
</dbReference>
<evidence type="ECO:0000256" key="4">
    <source>
        <dbReference type="ARBA" id="ARBA00022692"/>
    </source>
</evidence>
<name>A0A1T4P989_9FIRM</name>
<feature type="transmembrane region" description="Helical" evidence="7">
    <location>
        <begin position="374"/>
        <end position="392"/>
    </location>
</feature>
<evidence type="ECO:0000313" key="9">
    <source>
        <dbReference type="EMBL" id="SJZ88140.1"/>
    </source>
</evidence>